<evidence type="ECO:0000313" key="2">
    <source>
        <dbReference type="Proteomes" id="UP000053890"/>
    </source>
</evidence>
<evidence type="ECO:0008006" key="3">
    <source>
        <dbReference type="Google" id="ProtNLM"/>
    </source>
</evidence>
<evidence type="ECO:0000313" key="1">
    <source>
        <dbReference type="EMBL" id="KPV72554.1"/>
    </source>
</evidence>
<dbReference type="Proteomes" id="UP000053890">
    <property type="component" value="Unassembled WGS sequence"/>
</dbReference>
<dbReference type="GeneID" id="28975270"/>
<dbReference type="OMA" id="TIKGHEA"/>
<dbReference type="EMBL" id="KQ474086">
    <property type="protein sequence ID" value="KPV72554.1"/>
    <property type="molecule type" value="Genomic_DNA"/>
</dbReference>
<accession>A0A0P9EZ82</accession>
<dbReference type="OrthoDB" id="2529262at2759"/>
<proteinExistence type="predicted"/>
<reference evidence="1 2" key="1">
    <citation type="journal article" date="2015" name="Front. Microbiol.">
        <title>Genome sequence of the plant growth promoting endophytic yeast Rhodotorula graminis WP1.</title>
        <authorList>
            <person name="Firrincieli A."/>
            <person name="Otillar R."/>
            <person name="Salamov A."/>
            <person name="Schmutz J."/>
            <person name="Khan Z."/>
            <person name="Redman R.S."/>
            <person name="Fleck N.D."/>
            <person name="Lindquist E."/>
            <person name="Grigoriev I.V."/>
            <person name="Doty S.L."/>
        </authorList>
    </citation>
    <scope>NUCLEOTIDE SEQUENCE [LARGE SCALE GENOMIC DNA]</scope>
    <source>
        <strain evidence="1 2">WP1</strain>
    </source>
</reference>
<dbReference type="STRING" id="578459.A0A0P9EZ82"/>
<dbReference type="AlphaFoldDB" id="A0A0P9EZ82"/>
<sequence length="467" mass="51819">MAQPVLVAAPAAWPYAAPAVEHVSSFSLDADYNASFACTFELEIGNPALTKVVALPQVPLQGMWHVSVWRNGDVVSLALQHSPLAVGALGTDLVGNLTLERYSDGAFTVVAQSTSRWATVPQIDPVRQSCSSGFALTVPPAHLNDPAQRSVYRLSFKLHRPVLQPVAAPVERQVGRVARQLGSRDAKQLAQISPDTHTLAQPHDVRIFFPHICDYGPFELWTSESLLVASSTYFRNLFASDDVEIVPAAHGRTHVARAQAPPKIIVKPFEDSDDETDWLVDVTLDPLTGGPNRPLPFEYKQITIKGHEAAYTTWRAGLLWLETRYIEFAPLLSSFSGANDPAERRNEELEAIHAENPRLPYPASPKSVYRLATTLGLSYLPDEASYFFYDVLTLDTAPVELFSDLARDDWFWRVTVRSWLVKHWDDVKGTEAWTETMRRVSEGEIEGAGPAMVELLEEVGKRNNVKP</sequence>
<protein>
    <recommendedName>
        <fullName evidence="3">BTB domain-containing protein</fullName>
    </recommendedName>
</protein>
<dbReference type="RefSeq" id="XP_018268603.1">
    <property type="nucleotide sequence ID" value="XM_018414822.1"/>
</dbReference>
<gene>
    <name evidence="1" type="ORF">RHOBADRAFT_46599</name>
</gene>
<organism evidence="1 2">
    <name type="scientific">Rhodotorula graminis (strain WP1)</name>
    <dbReference type="NCBI Taxonomy" id="578459"/>
    <lineage>
        <taxon>Eukaryota</taxon>
        <taxon>Fungi</taxon>
        <taxon>Dikarya</taxon>
        <taxon>Basidiomycota</taxon>
        <taxon>Pucciniomycotina</taxon>
        <taxon>Microbotryomycetes</taxon>
        <taxon>Sporidiobolales</taxon>
        <taxon>Sporidiobolaceae</taxon>
        <taxon>Rhodotorula</taxon>
    </lineage>
</organism>
<keyword evidence="2" id="KW-1185">Reference proteome</keyword>
<name>A0A0P9EZ82_RHOGW</name>